<feature type="non-terminal residue" evidence="1">
    <location>
        <position position="1"/>
    </location>
</feature>
<dbReference type="SUPFAM" id="SSF48452">
    <property type="entry name" value="TPR-like"/>
    <property type="match status" value="1"/>
</dbReference>
<dbReference type="PANTHER" id="PTHR43019">
    <property type="entry name" value="SERINE ENDOPROTEASE DEGS"/>
    <property type="match status" value="1"/>
</dbReference>
<dbReference type="EMBL" id="UINC01003427">
    <property type="protein sequence ID" value="SVA06233.1"/>
    <property type="molecule type" value="Genomic_DNA"/>
</dbReference>
<dbReference type="SUPFAM" id="SSF50494">
    <property type="entry name" value="Trypsin-like serine proteases"/>
    <property type="match status" value="1"/>
</dbReference>
<name>A0A381SXY7_9ZZZZ</name>
<dbReference type="Gene3D" id="1.25.40.10">
    <property type="entry name" value="Tetratricopeptide repeat domain"/>
    <property type="match status" value="1"/>
</dbReference>
<evidence type="ECO:0000313" key="1">
    <source>
        <dbReference type="EMBL" id="SVA06233.1"/>
    </source>
</evidence>
<organism evidence="1">
    <name type="scientific">marine metagenome</name>
    <dbReference type="NCBI Taxonomy" id="408172"/>
    <lineage>
        <taxon>unclassified sequences</taxon>
        <taxon>metagenomes</taxon>
        <taxon>ecological metagenomes</taxon>
    </lineage>
</organism>
<protein>
    <submittedName>
        <fullName evidence="1">Uncharacterized protein</fullName>
    </submittedName>
</protein>
<proteinExistence type="predicted"/>
<dbReference type="InterPro" id="IPR019734">
    <property type="entry name" value="TPR_rpt"/>
</dbReference>
<dbReference type="Pfam" id="PF13414">
    <property type="entry name" value="TPR_11"/>
    <property type="match status" value="1"/>
</dbReference>
<gene>
    <name evidence="1" type="ORF">METZ01_LOCUS59087</name>
</gene>
<accession>A0A381SXY7</accession>
<dbReference type="PROSITE" id="PS50005">
    <property type="entry name" value="TPR"/>
    <property type="match status" value="2"/>
</dbReference>
<dbReference type="Gene3D" id="2.40.10.120">
    <property type="match status" value="1"/>
</dbReference>
<reference evidence="1" key="1">
    <citation type="submission" date="2018-05" db="EMBL/GenBank/DDBJ databases">
        <authorList>
            <person name="Lanie J.A."/>
            <person name="Ng W.-L."/>
            <person name="Kazmierczak K.M."/>
            <person name="Andrzejewski T.M."/>
            <person name="Davidsen T.M."/>
            <person name="Wayne K.J."/>
            <person name="Tettelin H."/>
            <person name="Glass J.I."/>
            <person name="Rusch D."/>
            <person name="Podicherti R."/>
            <person name="Tsui H.-C.T."/>
            <person name="Winkler M.E."/>
        </authorList>
    </citation>
    <scope>NUCLEOTIDE SEQUENCE</scope>
</reference>
<dbReference type="InterPro" id="IPR009003">
    <property type="entry name" value="Peptidase_S1_PA"/>
</dbReference>
<sequence length="355" mass="39940">VKQVNLKIFLYTTILLTGIFFHSTNEANQQQGFHDKAFNFFIEGKINEAIQTYLQALKLKPDSAETHHYLGVLYFQIGSGAKAINHFKQAESFYKNRKDKNSKFNLDVIRNNLEMAYEKLGLNPEDFRTDVLIPVERGWKSSGVGFFIGKQGNLLTTASSIAGADKIRVRFPDNQTEPVILIREFIVYKIAVLQLSNPEKYLLNSLEFENNPHFEEGETVYAMDFSKLHSLNPSMSKGKILKENALENSNKIVQLDLAVKEGQDGGPLFNELGNVIGLILGKSMAQKSFTYLKDAPEHVNFAIKSSYLKRIIPVSTDKKNQNKGVMTSSDLNSGVNIKSVSSEAINNFVVLEIFK</sequence>
<dbReference type="PANTHER" id="PTHR43019:SF23">
    <property type="entry name" value="PROTEASE DO-LIKE 5, CHLOROPLASTIC"/>
    <property type="match status" value="1"/>
</dbReference>
<dbReference type="Pfam" id="PF13365">
    <property type="entry name" value="Trypsin_2"/>
    <property type="match status" value="1"/>
</dbReference>
<dbReference type="InterPro" id="IPR011990">
    <property type="entry name" value="TPR-like_helical_dom_sf"/>
</dbReference>
<dbReference type="AlphaFoldDB" id="A0A381SXY7"/>
<dbReference type="SMART" id="SM00028">
    <property type="entry name" value="TPR"/>
    <property type="match status" value="2"/>
</dbReference>